<accession>A0A9P0MI85</accession>
<dbReference type="PANTHER" id="PTHR31697:SF2">
    <property type="entry name" value="INTEGRATOR COMPLEX SUBUNIT 5"/>
    <property type="match status" value="1"/>
</dbReference>
<evidence type="ECO:0008006" key="5">
    <source>
        <dbReference type="Google" id="ProtNLM"/>
    </source>
</evidence>
<evidence type="ECO:0000259" key="1">
    <source>
        <dbReference type="Pfam" id="PF14837"/>
    </source>
</evidence>
<organism evidence="3 4">
    <name type="scientific">Nezara viridula</name>
    <name type="common">Southern green stink bug</name>
    <name type="synonym">Cimex viridulus</name>
    <dbReference type="NCBI Taxonomy" id="85310"/>
    <lineage>
        <taxon>Eukaryota</taxon>
        <taxon>Metazoa</taxon>
        <taxon>Ecdysozoa</taxon>
        <taxon>Arthropoda</taxon>
        <taxon>Hexapoda</taxon>
        <taxon>Insecta</taxon>
        <taxon>Pterygota</taxon>
        <taxon>Neoptera</taxon>
        <taxon>Paraneoptera</taxon>
        <taxon>Hemiptera</taxon>
        <taxon>Heteroptera</taxon>
        <taxon>Panheteroptera</taxon>
        <taxon>Pentatomomorpha</taxon>
        <taxon>Pentatomoidea</taxon>
        <taxon>Pentatomidae</taxon>
        <taxon>Pentatominae</taxon>
        <taxon>Nezara</taxon>
    </lineage>
</organism>
<dbReference type="Proteomes" id="UP001152798">
    <property type="component" value="Chromosome 3"/>
</dbReference>
<dbReference type="PANTHER" id="PTHR31697">
    <property type="entry name" value="INTEGRATOR COMPLEX SUBUNIT 5"/>
    <property type="match status" value="1"/>
</dbReference>
<dbReference type="OrthoDB" id="69088at2759"/>
<feature type="domain" description="Integrator complex subunit 5 C-terminal" evidence="2">
    <location>
        <begin position="233"/>
        <end position="892"/>
    </location>
</feature>
<protein>
    <recommendedName>
        <fullName evidence="5">Integrator complex subunit 5</fullName>
    </recommendedName>
</protein>
<name>A0A9P0MI85_NEZVI</name>
<dbReference type="InterPro" id="IPR040316">
    <property type="entry name" value="INTS5"/>
</dbReference>
<dbReference type="EMBL" id="OV725079">
    <property type="protein sequence ID" value="CAH1396294.1"/>
    <property type="molecule type" value="Genomic_DNA"/>
</dbReference>
<dbReference type="Pfam" id="PF14837">
    <property type="entry name" value="INTS5_N"/>
    <property type="match status" value="1"/>
</dbReference>
<dbReference type="Pfam" id="PF14838">
    <property type="entry name" value="INTS5_C"/>
    <property type="match status" value="1"/>
</dbReference>
<gene>
    <name evidence="3" type="ORF">NEZAVI_LOCUS6389</name>
</gene>
<dbReference type="GO" id="GO:0034472">
    <property type="term" value="P:snRNA 3'-end processing"/>
    <property type="evidence" value="ECO:0007669"/>
    <property type="project" value="TreeGrafter"/>
</dbReference>
<feature type="domain" description="Integrator complex subunit 5 N-terminal" evidence="1">
    <location>
        <begin position="16"/>
        <end position="223"/>
    </location>
</feature>
<reference evidence="3" key="1">
    <citation type="submission" date="2022-01" db="EMBL/GenBank/DDBJ databases">
        <authorList>
            <person name="King R."/>
        </authorList>
    </citation>
    <scope>NUCLEOTIDE SEQUENCE</scope>
</reference>
<dbReference type="InterPro" id="IPR029445">
    <property type="entry name" value="INTS5_N"/>
</dbReference>
<evidence type="ECO:0000313" key="4">
    <source>
        <dbReference type="Proteomes" id="UP001152798"/>
    </source>
</evidence>
<dbReference type="InterPro" id="IPR029444">
    <property type="entry name" value="INTS5_C"/>
</dbReference>
<proteinExistence type="predicted"/>
<evidence type="ECO:0000259" key="2">
    <source>
        <dbReference type="Pfam" id="PF14838"/>
    </source>
</evidence>
<keyword evidence="4" id="KW-1185">Reference proteome</keyword>
<dbReference type="GO" id="GO:0032039">
    <property type="term" value="C:integrator complex"/>
    <property type="evidence" value="ECO:0007669"/>
    <property type="project" value="InterPro"/>
</dbReference>
<dbReference type="AlphaFoldDB" id="A0A9P0MI85"/>
<evidence type="ECO:0000313" key="3">
    <source>
        <dbReference type="EMBL" id="CAH1396294.1"/>
    </source>
</evidence>
<sequence>MNVPGTSVIKQLPPKDLRAELRLFIAGVGKPSTGSPLELIRKGFSLLKSLPASKDAVLEYFGSFYEKSVANYLTQLENGGNLDPASSSFDQGDSILNEIHLSLYNFISTNSAGWRIIFIKWSLSLLGTISTKYANRGRAPVNGSLSDSLQQWLSCRATRSLIDINNHCITLLESHECFEPIIFLLDTCVTHSPHFDWVVAQVGGNFPNIVISRVLIAGLQDFAHNQGSTNTPKIKSVLDILIHLAGCHQDEILAAFKEIFNWTLEPDVPADDRGGPVEKKAAVAYLLTLASRSSVLLTSLCDVALELMTPETCEKLIDFGKHWIPYCNNRQALFNLVVHLIISINDKADEIFINLLLPFATYHNSDISSVAEEILALLLKELDILSRGNSSKIPFLESIGKNKEDLLKLVLSDKEIYRSSAVSIICFMGHQNVRVLPECVAYVMLNSTKDEHLDAVVKFSQNYTYKEVMAPAIEKTLNEEDKEKCKRLWANLIKLSKWEASGTFIALPVMESIHSNLLAISQKLCDEMDVENALMMAELIYIPIVNHNRQPRIKMIRSIVDAMISFFYLYIMHSEGIKQIRCLKVSCDVLRKLNLIGTLTRGYAIREIVDNCINKKPSILFGAIPYCGTKIIQPPESLMEENNKQGTSSILAQKHSVFHAGVIGTGKRKSEPQCPIPREKVEHSTSLLLEFLNAATDCGSPQATLDSVISVALLLVEFVSPNVMYNGLPWPEEEFCKVTIERDLKIRKTLDDTPVIWSLLSYIAHHRPALCYCSVILRAVTSTVISEWSRISQQDEPKLMETTEKLIHLLNLGQLLPPPFTALADVIPHIPRDTVHVLLRDCVWNYLRDHVPSPALFTRDANGVMWRDLSAARPPKQYTETMRLLMLKNIAVLGPLFYTLFVKDHDAD</sequence>